<evidence type="ECO:0000313" key="1">
    <source>
        <dbReference type="EMBL" id="KAL0298087.1"/>
    </source>
</evidence>
<name>A0AAW2JVV6_9LAMI</name>
<comment type="caution">
    <text evidence="1">The sequence shown here is derived from an EMBL/GenBank/DDBJ whole genome shotgun (WGS) entry which is preliminary data.</text>
</comment>
<dbReference type="EMBL" id="JACGWM010000823">
    <property type="protein sequence ID" value="KAL0298087.1"/>
    <property type="molecule type" value="Genomic_DNA"/>
</dbReference>
<organism evidence="1">
    <name type="scientific">Sesamum calycinum</name>
    <dbReference type="NCBI Taxonomy" id="2727403"/>
    <lineage>
        <taxon>Eukaryota</taxon>
        <taxon>Viridiplantae</taxon>
        <taxon>Streptophyta</taxon>
        <taxon>Embryophyta</taxon>
        <taxon>Tracheophyta</taxon>
        <taxon>Spermatophyta</taxon>
        <taxon>Magnoliopsida</taxon>
        <taxon>eudicotyledons</taxon>
        <taxon>Gunneridae</taxon>
        <taxon>Pentapetalae</taxon>
        <taxon>asterids</taxon>
        <taxon>lamiids</taxon>
        <taxon>Lamiales</taxon>
        <taxon>Pedaliaceae</taxon>
        <taxon>Sesamum</taxon>
    </lineage>
</organism>
<protein>
    <submittedName>
        <fullName evidence="1">Uncharacterized protein</fullName>
    </submittedName>
</protein>
<sequence length="121" mass="13796">MQQDEALGNGTCSTIISVQEIVRSDAENVPERYIRNPDDRPKSSEISLVPADRLPVIDFSVCSRRRRRKKKVRRCLQGMEFFPEETLPKVKAAAAQFFDLPLLEKKKYGGRVCNRNAEGDL</sequence>
<accession>A0AAW2JVV6</accession>
<reference evidence="1" key="2">
    <citation type="journal article" date="2024" name="Plant">
        <title>Genomic evolution and insights into agronomic trait innovations of Sesamum species.</title>
        <authorList>
            <person name="Miao H."/>
            <person name="Wang L."/>
            <person name="Qu L."/>
            <person name="Liu H."/>
            <person name="Sun Y."/>
            <person name="Le M."/>
            <person name="Wang Q."/>
            <person name="Wei S."/>
            <person name="Zheng Y."/>
            <person name="Lin W."/>
            <person name="Duan Y."/>
            <person name="Cao H."/>
            <person name="Xiong S."/>
            <person name="Wang X."/>
            <person name="Wei L."/>
            <person name="Li C."/>
            <person name="Ma Q."/>
            <person name="Ju M."/>
            <person name="Zhao R."/>
            <person name="Li G."/>
            <person name="Mu C."/>
            <person name="Tian Q."/>
            <person name="Mei H."/>
            <person name="Zhang T."/>
            <person name="Gao T."/>
            <person name="Zhang H."/>
        </authorList>
    </citation>
    <scope>NUCLEOTIDE SEQUENCE</scope>
    <source>
        <strain evidence="1">KEN8</strain>
    </source>
</reference>
<dbReference type="AlphaFoldDB" id="A0AAW2JVV6"/>
<gene>
    <name evidence="1" type="ORF">Scaly_3074000</name>
</gene>
<dbReference type="Gene3D" id="2.60.120.330">
    <property type="entry name" value="B-lactam Antibiotic, Isopenicillin N Synthase, Chain"/>
    <property type="match status" value="1"/>
</dbReference>
<proteinExistence type="predicted"/>
<dbReference type="InterPro" id="IPR027443">
    <property type="entry name" value="IPNS-like_sf"/>
</dbReference>
<dbReference type="SUPFAM" id="SSF51197">
    <property type="entry name" value="Clavaminate synthase-like"/>
    <property type="match status" value="1"/>
</dbReference>
<reference evidence="1" key="1">
    <citation type="submission" date="2020-06" db="EMBL/GenBank/DDBJ databases">
        <authorList>
            <person name="Li T."/>
            <person name="Hu X."/>
            <person name="Zhang T."/>
            <person name="Song X."/>
            <person name="Zhang H."/>
            <person name="Dai N."/>
            <person name="Sheng W."/>
            <person name="Hou X."/>
            <person name="Wei L."/>
        </authorList>
    </citation>
    <scope>NUCLEOTIDE SEQUENCE</scope>
    <source>
        <strain evidence="1">KEN8</strain>
        <tissue evidence="1">Leaf</tissue>
    </source>
</reference>